<organism evidence="2 3">
    <name type="scientific">Yinghuangia aomiensis</name>
    <dbReference type="NCBI Taxonomy" id="676205"/>
    <lineage>
        <taxon>Bacteria</taxon>
        <taxon>Bacillati</taxon>
        <taxon>Actinomycetota</taxon>
        <taxon>Actinomycetes</taxon>
        <taxon>Kitasatosporales</taxon>
        <taxon>Streptomycetaceae</taxon>
        <taxon>Yinghuangia</taxon>
    </lineage>
</organism>
<feature type="domain" description="Aminoglycoside phosphotransferase" evidence="1">
    <location>
        <begin position="38"/>
        <end position="255"/>
    </location>
</feature>
<evidence type="ECO:0000313" key="2">
    <source>
        <dbReference type="EMBL" id="GAA4994299.1"/>
    </source>
</evidence>
<reference evidence="3" key="1">
    <citation type="journal article" date="2019" name="Int. J. Syst. Evol. Microbiol.">
        <title>The Global Catalogue of Microorganisms (GCM) 10K type strain sequencing project: providing services to taxonomists for standard genome sequencing and annotation.</title>
        <authorList>
            <consortium name="The Broad Institute Genomics Platform"/>
            <consortium name="The Broad Institute Genome Sequencing Center for Infectious Disease"/>
            <person name="Wu L."/>
            <person name="Ma J."/>
        </authorList>
    </citation>
    <scope>NUCLEOTIDE SEQUENCE [LARGE SCALE GENOMIC DNA]</scope>
    <source>
        <strain evidence="3">JCM 17986</strain>
    </source>
</reference>
<sequence length="299" mass="33550">MSMPQALAGGFAQDQIHELLTEACNRVGLSSSGATLLRGHSNAVFLLAPEPVVVKILRHGSDIEAAVATTRLAQWLQDQEFPTVSLYPGVDQPQLVDGHAVTYWTYIPQPSFPVAAAELGRPLRLLHELRLPSIPLPRLDAFAAIRRSIDATTALTDRELGILNDRFDELDRCYPDMPELRDVVLHGDPQHRNALILPTGTVLCDWDSAVVGPPEWDLVTIDVHCRRFGYPPDHYDDFAAAYGRDVRDWKGYRLFRGLRELRMISTNARKAQPGPTLDEVRRRIRGLQNGDDHQSWNIL</sequence>
<evidence type="ECO:0000313" key="3">
    <source>
        <dbReference type="Proteomes" id="UP001500466"/>
    </source>
</evidence>
<accession>A0ABP9IC86</accession>
<dbReference type="Pfam" id="PF01636">
    <property type="entry name" value="APH"/>
    <property type="match status" value="1"/>
</dbReference>
<dbReference type="InterPro" id="IPR002575">
    <property type="entry name" value="Aminoglycoside_PTrfase"/>
</dbReference>
<dbReference type="Gene3D" id="3.90.1200.10">
    <property type="match status" value="1"/>
</dbReference>
<proteinExistence type="predicted"/>
<protein>
    <submittedName>
        <fullName evidence="2">Aminoglycoside phosphotransferase family protein</fullName>
    </submittedName>
</protein>
<dbReference type="RefSeq" id="WP_345680693.1">
    <property type="nucleotide sequence ID" value="NZ_BAABHS010000052.1"/>
</dbReference>
<comment type="caution">
    <text evidence="2">The sequence shown here is derived from an EMBL/GenBank/DDBJ whole genome shotgun (WGS) entry which is preliminary data.</text>
</comment>
<evidence type="ECO:0000259" key="1">
    <source>
        <dbReference type="Pfam" id="PF01636"/>
    </source>
</evidence>
<dbReference type="EMBL" id="BAABHS010000052">
    <property type="protein sequence ID" value="GAA4994299.1"/>
    <property type="molecule type" value="Genomic_DNA"/>
</dbReference>
<dbReference type="PANTHER" id="PTHR21310:SF40">
    <property type="entry name" value="AMINOGLYCOSIDE PHOSPHOTRANSFERASE DOMAIN-CONTAINING PROTEIN-RELATED"/>
    <property type="match status" value="1"/>
</dbReference>
<keyword evidence="3" id="KW-1185">Reference proteome</keyword>
<dbReference type="InterPro" id="IPR051678">
    <property type="entry name" value="AGP_Transferase"/>
</dbReference>
<gene>
    <name evidence="2" type="ORF">GCM10023205_78810</name>
</gene>
<dbReference type="Proteomes" id="UP001500466">
    <property type="component" value="Unassembled WGS sequence"/>
</dbReference>
<name>A0ABP9IC86_9ACTN</name>
<dbReference type="InterPro" id="IPR011009">
    <property type="entry name" value="Kinase-like_dom_sf"/>
</dbReference>
<dbReference type="PANTHER" id="PTHR21310">
    <property type="entry name" value="AMINOGLYCOSIDE PHOSPHOTRANSFERASE-RELATED-RELATED"/>
    <property type="match status" value="1"/>
</dbReference>
<dbReference type="SUPFAM" id="SSF56112">
    <property type="entry name" value="Protein kinase-like (PK-like)"/>
    <property type="match status" value="1"/>
</dbReference>